<dbReference type="Gene3D" id="3.80.10.10">
    <property type="entry name" value="Ribonuclease Inhibitor"/>
    <property type="match status" value="1"/>
</dbReference>
<evidence type="ECO:0000313" key="1">
    <source>
        <dbReference type="EMBL" id="OJT03907.1"/>
    </source>
</evidence>
<dbReference type="OrthoDB" id="2753739at2759"/>
<dbReference type="SUPFAM" id="SSF52047">
    <property type="entry name" value="RNI-like"/>
    <property type="match status" value="1"/>
</dbReference>
<comment type="caution">
    <text evidence="1">The sequence shown here is derived from an EMBL/GenBank/DDBJ whole genome shotgun (WGS) entry which is preliminary data.</text>
</comment>
<organism evidence="1 2">
    <name type="scientific">Trametes pubescens</name>
    <name type="common">White-rot fungus</name>
    <dbReference type="NCBI Taxonomy" id="154538"/>
    <lineage>
        <taxon>Eukaryota</taxon>
        <taxon>Fungi</taxon>
        <taxon>Dikarya</taxon>
        <taxon>Basidiomycota</taxon>
        <taxon>Agaricomycotina</taxon>
        <taxon>Agaricomycetes</taxon>
        <taxon>Polyporales</taxon>
        <taxon>Polyporaceae</taxon>
        <taxon>Trametes</taxon>
    </lineage>
</organism>
<dbReference type="InterPro" id="IPR032675">
    <property type="entry name" value="LRR_dom_sf"/>
</dbReference>
<dbReference type="AlphaFoldDB" id="A0A1M2V8M9"/>
<name>A0A1M2V8M9_TRAPU</name>
<keyword evidence="2" id="KW-1185">Reference proteome</keyword>
<reference evidence="1 2" key="1">
    <citation type="submission" date="2016-10" db="EMBL/GenBank/DDBJ databases">
        <title>Genome sequence of the basidiomycete white-rot fungus Trametes pubescens.</title>
        <authorList>
            <person name="Makela M.R."/>
            <person name="Granchi Z."/>
            <person name="Peng M."/>
            <person name="De Vries R.P."/>
            <person name="Grigoriev I."/>
            <person name="Riley R."/>
            <person name="Hilden K."/>
        </authorList>
    </citation>
    <scope>NUCLEOTIDE SEQUENCE [LARGE SCALE GENOMIC DNA]</scope>
    <source>
        <strain evidence="1 2">FBCC735</strain>
    </source>
</reference>
<proteinExistence type="predicted"/>
<accession>A0A1M2V8M9</accession>
<gene>
    <name evidence="1" type="ORF">TRAPUB_5408</name>
</gene>
<dbReference type="EMBL" id="MNAD01001578">
    <property type="protein sequence ID" value="OJT03907.1"/>
    <property type="molecule type" value="Genomic_DNA"/>
</dbReference>
<evidence type="ECO:0008006" key="3">
    <source>
        <dbReference type="Google" id="ProtNLM"/>
    </source>
</evidence>
<evidence type="ECO:0000313" key="2">
    <source>
        <dbReference type="Proteomes" id="UP000184267"/>
    </source>
</evidence>
<dbReference type="OMA" id="MLHLCGT"/>
<sequence>MDDLGNLSRCPVLPVEVFEEIIDAVGGFWRPQRTLQNCALTCRAWVPRSQLNLFRCIIVAPTGAEQLYRLARILDDSPHLREFVHEIKGSMSKRQAEKQLIGREAFEVLPILLSGKVPALRTLRVSAVNKNASALILYPSFFATLPQLRSITTLELYHVTFARFRELARMLSILVNLRFLKCNHVRWQACLSISVELLRCLQHLTPSLGRSQTQRTLGRSLASFTALRVLRVNWQLGLEDSPEENAEIGAALANSGSATLRHFTLRISIDRDPAASSSKTHDHILAIGQALDGSLSSASFPTLQAVVIHGGHAPWLFQPEWWWSELAAAFPRTHKKQMLHLCGTRQDVSAKTYRPIPRQILTP</sequence>
<dbReference type="Proteomes" id="UP000184267">
    <property type="component" value="Unassembled WGS sequence"/>
</dbReference>
<protein>
    <recommendedName>
        <fullName evidence="3">F-box domain-containing protein</fullName>
    </recommendedName>
</protein>